<evidence type="ECO:0000313" key="1">
    <source>
        <dbReference type="EMBL" id="KAK0616345.1"/>
    </source>
</evidence>
<name>A0AA39WJ42_9PEZI</name>
<protein>
    <submittedName>
        <fullName evidence="1">Uncharacterized protein</fullName>
    </submittedName>
</protein>
<accession>A0AA39WJ42</accession>
<dbReference type="AlphaFoldDB" id="A0AA39WJ42"/>
<keyword evidence="2" id="KW-1185">Reference proteome</keyword>
<evidence type="ECO:0000313" key="2">
    <source>
        <dbReference type="Proteomes" id="UP001175000"/>
    </source>
</evidence>
<organism evidence="1 2">
    <name type="scientific">Immersiella caudata</name>
    <dbReference type="NCBI Taxonomy" id="314043"/>
    <lineage>
        <taxon>Eukaryota</taxon>
        <taxon>Fungi</taxon>
        <taxon>Dikarya</taxon>
        <taxon>Ascomycota</taxon>
        <taxon>Pezizomycotina</taxon>
        <taxon>Sordariomycetes</taxon>
        <taxon>Sordariomycetidae</taxon>
        <taxon>Sordariales</taxon>
        <taxon>Lasiosphaeriaceae</taxon>
        <taxon>Immersiella</taxon>
    </lineage>
</organism>
<sequence>MLFGGDSNLGGLSGYLPEEGGRTIFTTGSRIVASDVVGSDVVELDEMCPEDATSHLEQSLIRKDAMRNSPGQVKKPLTVTENLPLAITQAAAYLNKNQISIAKYLELLRGNQDDLVSLLSREFQNKRWYRGERNTVATTWLLSFEQMRKSKEAAAVLLSFISHLQPKNIPLSLLPPIGSEGEMTDAIGTLCAYSFLSSRGNNEIFDMQSLVHLATRIWVEQDMRAVKGRYLGGLDHGPRKLELLDRALACSDNQAGEDADAELALRTVEEVEMIFDAFVNLHRGCGKCRRCEELGMCLSGKMDGKIRASKVLQEAVKHARHICKEGMTTVDEHLDNSRQL</sequence>
<proteinExistence type="predicted"/>
<gene>
    <name evidence="1" type="ORF">B0T14DRAFT_567951</name>
</gene>
<dbReference type="PANTHER" id="PTHR46082:SF6">
    <property type="entry name" value="AAA+ ATPASE DOMAIN-CONTAINING PROTEIN-RELATED"/>
    <property type="match status" value="1"/>
</dbReference>
<dbReference type="Proteomes" id="UP001175000">
    <property type="component" value="Unassembled WGS sequence"/>
</dbReference>
<dbReference type="InterPro" id="IPR053137">
    <property type="entry name" value="NLR-like"/>
</dbReference>
<comment type="caution">
    <text evidence="1">The sequence shown here is derived from an EMBL/GenBank/DDBJ whole genome shotgun (WGS) entry which is preliminary data.</text>
</comment>
<dbReference type="PANTHER" id="PTHR46082">
    <property type="entry name" value="ATP/GTP-BINDING PROTEIN-RELATED"/>
    <property type="match status" value="1"/>
</dbReference>
<dbReference type="EMBL" id="JAULSU010000005">
    <property type="protein sequence ID" value="KAK0616345.1"/>
    <property type="molecule type" value="Genomic_DNA"/>
</dbReference>
<reference evidence="1" key="1">
    <citation type="submission" date="2023-06" db="EMBL/GenBank/DDBJ databases">
        <title>Genome-scale phylogeny and comparative genomics of the fungal order Sordariales.</title>
        <authorList>
            <consortium name="Lawrence Berkeley National Laboratory"/>
            <person name="Hensen N."/>
            <person name="Bonometti L."/>
            <person name="Westerberg I."/>
            <person name="Brannstrom I.O."/>
            <person name="Guillou S."/>
            <person name="Cros-Aarteil S."/>
            <person name="Calhoun S."/>
            <person name="Haridas S."/>
            <person name="Kuo A."/>
            <person name="Mondo S."/>
            <person name="Pangilinan J."/>
            <person name="Riley R."/>
            <person name="Labutti K."/>
            <person name="Andreopoulos B."/>
            <person name="Lipzen A."/>
            <person name="Chen C."/>
            <person name="Yanf M."/>
            <person name="Daum C."/>
            <person name="Ng V."/>
            <person name="Clum A."/>
            <person name="Steindorff A."/>
            <person name="Ohm R."/>
            <person name="Martin F."/>
            <person name="Silar P."/>
            <person name="Natvig D."/>
            <person name="Lalanne C."/>
            <person name="Gautier V."/>
            <person name="Ament-Velasquez S.L."/>
            <person name="Kruys A."/>
            <person name="Hutchinson M.I."/>
            <person name="Powell A.J."/>
            <person name="Barry K."/>
            <person name="Miller A.N."/>
            <person name="Grigoriev I.V."/>
            <person name="Debuchy R."/>
            <person name="Gladieux P."/>
            <person name="Thoren M.H."/>
            <person name="Johannesson H."/>
        </authorList>
    </citation>
    <scope>NUCLEOTIDE SEQUENCE</scope>
    <source>
        <strain evidence="1">CBS 606.72</strain>
    </source>
</reference>